<dbReference type="FunFam" id="1.10.510.10:FF:000021">
    <property type="entry name" value="Serine/threonine protein kinase"/>
    <property type="match status" value="1"/>
</dbReference>
<dbReference type="PROSITE" id="PS00107">
    <property type="entry name" value="PROTEIN_KINASE_ATP"/>
    <property type="match status" value="1"/>
</dbReference>
<protein>
    <recommendedName>
        <fullName evidence="1">non-specific serine/threonine protein kinase</fullName>
        <ecNumber evidence="1">2.7.11.1</ecNumber>
    </recommendedName>
</protein>
<dbReference type="GO" id="GO:0005524">
    <property type="term" value="F:ATP binding"/>
    <property type="evidence" value="ECO:0007669"/>
    <property type="project" value="UniProtKB-UniRule"/>
</dbReference>
<dbReference type="KEGG" id="pspc:Strain318_000271"/>
<keyword evidence="6 7" id="KW-0067">ATP-binding</keyword>
<evidence type="ECO:0000313" key="10">
    <source>
        <dbReference type="EMBL" id="WKW11037.1"/>
    </source>
</evidence>
<name>A0AA49Q3P0_9BACT</name>
<evidence type="ECO:0000256" key="8">
    <source>
        <dbReference type="SAM" id="MobiDB-lite"/>
    </source>
</evidence>
<dbReference type="Proteomes" id="UP001229955">
    <property type="component" value="Chromosome"/>
</dbReference>
<dbReference type="EMBL" id="CP130612">
    <property type="protein sequence ID" value="WKW11037.1"/>
    <property type="molecule type" value="Genomic_DNA"/>
</dbReference>
<proteinExistence type="predicted"/>
<dbReference type="Gene3D" id="3.30.200.20">
    <property type="entry name" value="Phosphorylase Kinase, domain 1"/>
    <property type="match status" value="1"/>
</dbReference>
<feature type="domain" description="Protein kinase" evidence="9">
    <location>
        <begin position="68"/>
        <end position="338"/>
    </location>
</feature>
<dbReference type="RefSeq" id="WP_367886742.1">
    <property type="nucleotide sequence ID" value="NZ_CP130612.1"/>
</dbReference>
<evidence type="ECO:0000256" key="5">
    <source>
        <dbReference type="ARBA" id="ARBA00022777"/>
    </source>
</evidence>
<gene>
    <name evidence="10" type="ORF">Strain138_000271</name>
    <name evidence="11" type="ORF">Strain318_000271</name>
</gene>
<keyword evidence="5 10" id="KW-0418">Kinase</keyword>
<evidence type="ECO:0000256" key="6">
    <source>
        <dbReference type="ARBA" id="ARBA00022840"/>
    </source>
</evidence>
<accession>A0AA49Q3P0</accession>
<evidence type="ECO:0000313" key="12">
    <source>
        <dbReference type="Proteomes" id="UP001229955"/>
    </source>
</evidence>
<dbReference type="GO" id="GO:0004674">
    <property type="term" value="F:protein serine/threonine kinase activity"/>
    <property type="evidence" value="ECO:0007669"/>
    <property type="project" value="UniProtKB-KW"/>
</dbReference>
<evidence type="ECO:0000256" key="4">
    <source>
        <dbReference type="ARBA" id="ARBA00022741"/>
    </source>
</evidence>
<reference evidence="10" key="1">
    <citation type="submission" date="2023-07" db="EMBL/GenBank/DDBJ databases">
        <authorList>
            <person name="Haufschild T."/>
            <person name="Kallscheuer N."/>
            <person name="Hammer J."/>
            <person name="Kohn T."/>
            <person name="Kabuu M."/>
            <person name="Jogler M."/>
            <person name="Wohfarth N."/>
            <person name="Heuer A."/>
            <person name="Rohde M."/>
            <person name="van Teeseling M.C.F."/>
            <person name="Jogler C."/>
        </authorList>
    </citation>
    <scope>NUCLEOTIDE SEQUENCE</scope>
    <source>
        <strain evidence="10">Strain 138</strain>
        <strain evidence="11">Strain 318</strain>
    </source>
</reference>
<accession>A0AA49Q6E5</accession>
<dbReference type="Gene3D" id="1.10.510.10">
    <property type="entry name" value="Transferase(Phosphotransferase) domain 1"/>
    <property type="match status" value="1"/>
</dbReference>
<keyword evidence="4 7" id="KW-0547">Nucleotide-binding</keyword>
<dbReference type="PANTHER" id="PTHR43289">
    <property type="entry name" value="MITOGEN-ACTIVATED PROTEIN KINASE KINASE KINASE 20-RELATED"/>
    <property type="match status" value="1"/>
</dbReference>
<evidence type="ECO:0000259" key="9">
    <source>
        <dbReference type="PROSITE" id="PS50011"/>
    </source>
</evidence>
<dbReference type="PROSITE" id="PS50011">
    <property type="entry name" value="PROTEIN_KINASE_DOM"/>
    <property type="match status" value="1"/>
</dbReference>
<keyword evidence="2" id="KW-0723">Serine/threonine-protein kinase</keyword>
<dbReference type="InterPro" id="IPR000719">
    <property type="entry name" value="Prot_kinase_dom"/>
</dbReference>
<feature type="binding site" evidence="7">
    <location>
        <position position="97"/>
    </location>
    <ligand>
        <name>ATP</name>
        <dbReference type="ChEBI" id="CHEBI:30616"/>
    </ligand>
</feature>
<feature type="region of interest" description="Disordered" evidence="8">
    <location>
        <begin position="29"/>
        <end position="58"/>
    </location>
</feature>
<dbReference type="InterPro" id="IPR008271">
    <property type="entry name" value="Ser/Thr_kinase_AS"/>
</dbReference>
<dbReference type="EC" id="2.7.11.1" evidence="1"/>
<dbReference type="AlphaFoldDB" id="A0AA49Q3P0"/>
<evidence type="ECO:0000313" key="11">
    <source>
        <dbReference type="EMBL" id="WKW13947.1"/>
    </source>
</evidence>
<dbReference type="EMBL" id="CP130613">
    <property type="protein sequence ID" value="WKW13947.1"/>
    <property type="molecule type" value="Genomic_DNA"/>
</dbReference>
<organism evidence="10">
    <name type="scientific">Pseudogemmatithrix spongiicola</name>
    <dbReference type="NCBI Taxonomy" id="3062599"/>
    <lineage>
        <taxon>Bacteria</taxon>
        <taxon>Pseudomonadati</taxon>
        <taxon>Gemmatimonadota</taxon>
        <taxon>Gemmatimonadia</taxon>
        <taxon>Gemmatimonadales</taxon>
        <taxon>Gemmatimonadaceae</taxon>
        <taxon>Pseudogemmatithrix</taxon>
    </lineage>
</organism>
<evidence type="ECO:0000256" key="2">
    <source>
        <dbReference type="ARBA" id="ARBA00022527"/>
    </source>
</evidence>
<keyword evidence="12" id="KW-1185">Reference proteome</keyword>
<dbReference type="PANTHER" id="PTHR43289:SF6">
    <property type="entry name" value="SERINE_THREONINE-PROTEIN KINASE NEKL-3"/>
    <property type="match status" value="1"/>
</dbReference>
<sequence length="339" mass="37075">MPMRCPTCGSQYGDDARFCTKDGTKLAAAGEPSARATAVRGEEGPSASPKPAATSHANMAGQVLDRRYAIVKKVGEGGMSYVYMARDVSTNERYAIKILSPALSKDENAMARLRREAALGIRLAHPNVCHIVRMGETEDGLCYVVMPFVEGEILSDRNYRVGKTTLQDTAKFISEIADGLHVAHQLGIVHRDLKPENIMICKRQGTGEEYAVVMDFGLAKERKASGELQKLTATGIILGTPEFMSPEQLRGKPLDPRTDIYSLSLMTYEMLTSKLPFEGSNQQAMMIARLRSEPIPARNRRPDIPEAVDRVLLKGMAREAADRYASAPEFAAALRAAIA</sequence>
<dbReference type="InterPro" id="IPR017441">
    <property type="entry name" value="Protein_kinase_ATP_BS"/>
</dbReference>
<dbReference type="CDD" id="cd14014">
    <property type="entry name" value="STKc_PknB_like"/>
    <property type="match status" value="1"/>
</dbReference>
<keyword evidence="3" id="KW-0808">Transferase</keyword>
<evidence type="ECO:0000256" key="3">
    <source>
        <dbReference type="ARBA" id="ARBA00022679"/>
    </source>
</evidence>
<dbReference type="InterPro" id="IPR011009">
    <property type="entry name" value="Kinase-like_dom_sf"/>
</dbReference>
<dbReference type="SMART" id="SM00220">
    <property type="entry name" value="S_TKc"/>
    <property type="match status" value="1"/>
</dbReference>
<evidence type="ECO:0000256" key="7">
    <source>
        <dbReference type="PROSITE-ProRule" id="PRU10141"/>
    </source>
</evidence>
<dbReference type="Pfam" id="PF00069">
    <property type="entry name" value="Pkinase"/>
    <property type="match status" value="1"/>
</dbReference>
<evidence type="ECO:0000256" key="1">
    <source>
        <dbReference type="ARBA" id="ARBA00012513"/>
    </source>
</evidence>
<dbReference type="PROSITE" id="PS00108">
    <property type="entry name" value="PROTEIN_KINASE_ST"/>
    <property type="match status" value="1"/>
</dbReference>
<dbReference type="SUPFAM" id="SSF56112">
    <property type="entry name" value="Protein kinase-like (PK-like)"/>
    <property type="match status" value="1"/>
</dbReference>